<name>A0A1G9JBG3_9FLAO</name>
<reference evidence="5 6" key="1">
    <citation type="submission" date="2016-10" db="EMBL/GenBank/DDBJ databases">
        <authorList>
            <person name="de Groot N.N."/>
        </authorList>
    </citation>
    <scope>NUCLEOTIDE SEQUENCE [LARGE SCALE GENOMIC DNA]</scope>
    <source>
        <strain evidence="5 6">DSM 19886</strain>
    </source>
</reference>
<dbReference type="STRING" id="192904.SAMN04488514_101483"/>
<comment type="subcellular location">
    <subcellularLocation>
        <location evidence="1">Cell membrane</location>
        <topology evidence="1">Multi-pass membrane protein</topology>
    </subcellularLocation>
</comment>
<dbReference type="InterPro" id="IPR003148">
    <property type="entry name" value="RCK_N"/>
</dbReference>
<dbReference type="InterPro" id="IPR050721">
    <property type="entry name" value="Trk_Ktr_HKT_K-transport"/>
</dbReference>
<keyword evidence="2" id="KW-0472">Membrane</keyword>
<dbReference type="Gene3D" id="3.30.70.1450">
    <property type="entry name" value="Regulator of K+ conductance, C-terminal domain"/>
    <property type="match status" value="2"/>
</dbReference>
<evidence type="ECO:0000313" key="5">
    <source>
        <dbReference type="EMBL" id="SDL34731.1"/>
    </source>
</evidence>
<dbReference type="GO" id="GO:0008324">
    <property type="term" value="F:monoatomic cation transmembrane transporter activity"/>
    <property type="evidence" value="ECO:0007669"/>
    <property type="project" value="InterPro"/>
</dbReference>
<sequence>MKFVGSQLAYYLNERDFRRNTKVLIRYLVLLGIVILIYSILFHIIMVKVEGIDHSWVTGLYWTLTVMSTLGFGDITFESDIGRIFSIVVLLSGIVMLLIVLPFAFIRHFYVPLLESQNKNKVPRQVPFRTKDHILLCAYDVIARDLTERLKQEKTPYYIIENDLAIALENHEDHIPVLFGELDDKETFILANIKDAKLVVVNTNDFLNTKIILTIREIAPTIPIVAIATDDESVDVQELSGADHVLPVKRWLGEQLANRVNARHAKSQPIGQYEDLLIAELPVLNTPLVSKTIKEAGLRQKFGVSIVAINERGRLKPVRSNEKLTFESVLVIIGNKHQLRSIDELFQDYNINPNPVLLIGGGRVGLAAAESLHKNGIMVNLIDKDPEICERARHFCNKVFPGRASDYELLKKAGILEAPSILLSTNDDTMNIYLASYCRQLNKELRIVSRISEARNIDIIHRAGANFVLSYSTLGSEAVLSISKGQELTVLGEGITLFSTPIPRQLEGKSLAESGIGAKTGLSVIAIKENSEVVTLLSANTILPQGAEIVMLGNIEMRHKFNEIYGNVI</sequence>
<dbReference type="PROSITE" id="PS51201">
    <property type="entry name" value="RCK_N"/>
    <property type="match status" value="2"/>
</dbReference>
<feature type="transmembrane region" description="Helical" evidence="2">
    <location>
        <begin position="84"/>
        <end position="110"/>
    </location>
</feature>
<evidence type="ECO:0000259" key="4">
    <source>
        <dbReference type="PROSITE" id="PS51202"/>
    </source>
</evidence>
<evidence type="ECO:0000259" key="3">
    <source>
        <dbReference type="PROSITE" id="PS51201"/>
    </source>
</evidence>
<dbReference type="GO" id="GO:0005886">
    <property type="term" value="C:plasma membrane"/>
    <property type="evidence" value="ECO:0007669"/>
    <property type="project" value="UniProtKB-SubCell"/>
</dbReference>
<dbReference type="InterPro" id="IPR036291">
    <property type="entry name" value="NAD(P)-bd_dom_sf"/>
</dbReference>
<protein>
    <submittedName>
        <fullName evidence="5">Trk K+ transport system, NAD-binding component</fullName>
    </submittedName>
</protein>
<dbReference type="PROSITE" id="PS51202">
    <property type="entry name" value="RCK_C"/>
    <property type="match status" value="1"/>
</dbReference>
<dbReference type="GO" id="GO:0006813">
    <property type="term" value="P:potassium ion transport"/>
    <property type="evidence" value="ECO:0007669"/>
    <property type="project" value="InterPro"/>
</dbReference>
<dbReference type="SUPFAM" id="SSF51735">
    <property type="entry name" value="NAD(P)-binding Rossmann-fold domains"/>
    <property type="match status" value="2"/>
</dbReference>
<feature type="transmembrane region" description="Helical" evidence="2">
    <location>
        <begin position="24"/>
        <end position="47"/>
    </location>
</feature>
<dbReference type="PANTHER" id="PTHR43833">
    <property type="entry name" value="POTASSIUM CHANNEL PROTEIN 2-RELATED-RELATED"/>
    <property type="match status" value="1"/>
</dbReference>
<accession>A0A1G9JBG3</accession>
<dbReference type="Pfam" id="PF07885">
    <property type="entry name" value="Ion_trans_2"/>
    <property type="match status" value="1"/>
</dbReference>
<keyword evidence="2" id="KW-1133">Transmembrane helix</keyword>
<dbReference type="RefSeq" id="WP_089884873.1">
    <property type="nucleotide sequence ID" value="NZ_FNGV01000001.1"/>
</dbReference>
<dbReference type="SUPFAM" id="SSF81324">
    <property type="entry name" value="Voltage-gated potassium channels"/>
    <property type="match status" value="1"/>
</dbReference>
<feature type="transmembrane region" description="Helical" evidence="2">
    <location>
        <begin position="59"/>
        <end position="77"/>
    </location>
</feature>
<dbReference type="PANTHER" id="PTHR43833:SF13">
    <property type="entry name" value="POTASSIUM CHANNEL PROTEIN 2-RELATED"/>
    <property type="match status" value="1"/>
</dbReference>
<dbReference type="Gene3D" id="3.40.50.720">
    <property type="entry name" value="NAD(P)-binding Rossmann-like Domain"/>
    <property type="match status" value="2"/>
</dbReference>
<evidence type="ECO:0000256" key="1">
    <source>
        <dbReference type="ARBA" id="ARBA00004651"/>
    </source>
</evidence>
<feature type="domain" description="RCK N-terminal" evidence="3">
    <location>
        <begin position="131"/>
        <end position="246"/>
    </location>
</feature>
<dbReference type="Proteomes" id="UP000199440">
    <property type="component" value="Unassembled WGS sequence"/>
</dbReference>
<proteinExistence type="predicted"/>
<dbReference type="Pfam" id="PF02254">
    <property type="entry name" value="TrkA_N"/>
    <property type="match status" value="2"/>
</dbReference>
<evidence type="ECO:0000256" key="2">
    <source>
        <dbReference type="SAM" id="Phobius"/>
    </source>
</evidence>
<keyword evidence="2" id="KW-0812">Transmembrane</keyword>
<dbReference type="InterPro" id="IPR036721">
    <property type="entry name" value="RCK_C_sf"/>
</dbReference>
<feature type="domain" description="RCK C-terminal" evidence="4">
    <location>
        <begin position="263"/>
        <end position="348"/>
    </location>
</feature>
<feature type="domain" description="RCK N-terminal" evidence="3">
    <location>
        <begin position="353"/>
        <end position="470"/>
    </location>
</feature>
<dbReference type="InterPro" id="IPR006037">
    <property type="entry name" value="RCK_C"/>
</dbReference>
<gene>
    <name evidence="5" type="ORF">SAMN04488514_101483</name>
</gene>
<dbReference type="OrthoDB" id="9781411at2"/>
<dbReference type="EMBL" id="FNGV01000001">
    <property type="protein sequence ID" value="SDL34731.1"/>
    <property type="molecule type" value="Genomic_DNA"/>
</dbReference>
<dbReference type="Gene3D" id="1.10.287.70">
    <property type="match status" value="1"/>
</dbReference>
<dbReference type="Pfam" id="PF02080">
    <property type="entry name" value="TrkA_C"/>
    <property type="match status" value="1"/>
</dbReference>
<organism evidence="5 6">
    <name type="scientific">Kriegella aquimaris</name>
    <dbReference type="NCBI Taxonomy" id="192904"/>
    <lineage>
        <taxon>Bacteria</taxon>
        <taxon>Pseudomonadati</taxon>
        <taxon>Bacteroidota</taxon>
        <taxon>Flavobacteriia</taxon>
        <taxon>Flavobacteriales</taxon>
        <taxon>Flavobacteriaceae</taxon>
        <taxon>Kriegella</taxon>
    </lineage>
</organism>
<dbReference type="SUPFAM" id="SSF116726">
    <property type="entry name" value="TrkA C-terminal domain-like"/>
    <property type="match status" value="2"/>
</dbReference>
<keyword evidence="6" id="KW-1185">Reference proteome</keyword>
<dbReference type="InterPro" id="IPR013099">
    <property type="entry name" value="K_chnl_dom"/>
</dbReference>
<dbReference type="AlphaFoldDB" id="A0A1G9JBG3"/>
<evidence type="ECO:0000313" key="6">
    <source>
        <dbReference type="Proteomes" id="UP000199440"/>
    </source>
</evidence>